<feature type="region of interest" description="Disordered" evidence="1">
    <location>
        <begin position="198"/>
        <end position="219"/>
    </location>
</feature>
<dbReference type="PROSITE" id="PS51257">
    <property type="entry name" value="PROKAR_LIPOPROTEIN"/>
    <property type="match status" value="1"/>
</dbReference>
<dbReference type="InterPro" id="IPR006311">
    <property type="entry name" value="TAT_signal"/>
</dbReference>
<feature type="chain" id="PRO_5042155050" evidence="2">
    <location>
        <begin position="27"/>
        <end position="403"/>
    </location>
</feature>
<protein>
    <submittedName>
        <fullName evidence="3">ABC transporter</fullName>
    </submittedName>
</protein>
<accession>A0AAE6V7A3</accession>
<dbReference type="RefSeq" id="WP_132505287.1">
    <property type="nucleotide sequence ID" value="NZ_CP047186.1"/>
</dbReference>
<organism evidence="3 4">
    <name type="scientific">Rathayibacter tanaceti</name>
    <dbReference type="NCBI Taxonomy" id="1671680"/>
    <lineage>
        <taxon>Bacteria</taxon>
        <taxon>Bacillati</taxon>
        <taxon>Actinomycetota</taxon>
        <taxon>Actinomycetes</taxon>
        <taxon>Micrococcales</taxon>
        <taxon>Microbacteriaceae</taxon>
        <taxon>Rathayibacter</taxon>
    </lineage>
</organism>
<keyword evidence="2" id="KW-0732">Signal</keyword>
<name>A0AAE6V7A3_9MICO</name>
<evidence type="ECO:0000256" key="2">
    <source>
        <dbReference type="SAM" id="SignalP"/>
    </source>
</evidence>
<dbReference type="PROSITE" id="PS51318">
    <property type="entry name" value="TAT"/>
    <property type="match status" value="1"/>
</dbReference>
<dbReference type="AlphaFoldDB" id="A0AAE6V7A3"/>
<evidence type="ECO:0000256" key="1">
    <source>
        <dbReference type="SAM" id="MobiDB-lite"/>
    </source>
</evidence>
<sequence length="403" mass="40337">MTYPSRLTLLVSAAALAALTACSSTAAPATPGTPAGDTFGRTEGASEVKEAPLRLVGLADDGALTALDPATGESSTLATLDATGLSTDGRYVFASTEGALTIVDGGAWTVPHGDHSHYYVAEPRVVGELDGGGGEARVASSASLTALYFPGSGTGVVLDAEALSRGEISELGRFEGTPHDGALLPLGDQVVGSIDGATLTASSGEGEDEGEPSGPTAPCMGLHGSALTRVGAVFGCSDGAVLATESGEGIAFERIAYPEGTPAADIATAFSGRPGRPEVAAVAGERGAWLLDTRERSWALLPSPEPLLAASAVSDADGTVVGVDRSGRVVVLGPDGVAATEPLLAADLVDGRLPDGVTIEIDAARASVNSPSTGLVHEIDYGDSARVARSLELGARHLVETGR</sequence>
<dbReference type="Proteomes" id="UP000465031">
    <property type="component" value="Chromosome"/>
</dbReference>
<gene>
    <name evidence="3" type="ORF">GSU10_14430</name>
</gene>
<proteinExistence type="predicted"/>
<feature type="signal peptide" evidence="2">
    <location>
        <begin position="1"/>
        <end position="26"/>
    </location>
</feature>
<reference evidence="4" key="1">
    <citation type="submission" date="2019-12" db="EMBL/GenBank/DDBJ databases">
        <title>Complete and draft genome sequences of new strains and members of some known species of the genus Rathayibacter isolated from plants.</title>
        <authorList>
            <person name="Tarlachkov S.V."/>
            <person name="Starodumova I.P."/>
            <person name="Dorofeeva L.V."/>
            <person name="Prisyazhnaya N.V."/>
            <person name="Leyn S."/>
            <person name="Zlamal J."/>
            <person name="Elan M."/>
            <person name="Osterman A.L."/>
            <person name="Nadler S."/>
            <person name="Subbotin S.A."/>
            <person name="Evtushenko L.I."/>
        </authorList>
    </citation>
    <scope>NUCLEOTIDE SEQUENCE [LARGE SCALE GENOMIC DNA]</scope>
    <source>
        <strain evidence="4">VKM Ac-2761</strain>
    </source>
</reference>
<evidence type="ECO:0000313" key="4">
    <source>
        <dbReference type="Proteomes" id="UP000465031"/>
    </source>
</evidence>
<dbReference type="KEGG" id="rte:GSU10_14430"/>
<dbReference type="EMBL" id="CP047186">
    <property type="protein sequence ID" value="QHC56703.1"/>
    <property type="molecule type" value="Genomic_DNA"/>
</dbReference>
<evidence type="ECO:0000313" key="3">
    <source>
        <dbReference type="EMBL" id="QHC56703.1"/>
    </source>
</evidence>